<dbReference type="PANTHER" id="PTHR33538:SF1">
    <property type="entry name" value="PROTEIN BRAMBLEBERRY"/>
    <property type="match status" value="1"/>
</dbReference>
<dbReference type="InterPro" id="IPR040346">
    <property type="entry name" value="GEX1/Brambleberry"/>
</dbReference>
<sequence>MGQTPQGERKEKPGAGREEGLRFGKMEKLRELRVGFIGAGRMASAVAQAMLLAVTYHVCGAETLAECTAKMDPDTWNAYHIVSNRARAVCYATRQMQFKRRAEHTVNALVSTAASQLEAMKILKALTSESLQQVVSSQEKLLVQQETLQGSQEKMEESIHSNLDQLAQEKALIASGQQQVAQLIEGITRRMENVSSHLNSQDADLQEGHRAILRDLTQVQKRAQEVYSKIETNLGMFVAYQNQTTLYYDELMRKLQKMNESLGLVLYTMDRMQSNVEGQLQHIQRFISWAEIWGKCWFCFPTVSGLYCQIKALQGGTECCDKNRLFRENSNHANDIVESEMTYLTCSSSATHILSLPGFSLSSIYTCILHGSYFLLAALVMTFLQIPGLPRAMLLVFVVANALLELNHAVSLGFNSLTGILVLAVAGKYGLDFFSPLAIHVPLERFHHQHLGSAFHLFPNSRSSSPNESMVSDMSTCSASLRPLCQGVTRTGQPCRKKAIPGHSYCHIHESGQSSYVG</sequence>
<organism evidence="2 3">
    <name type="scientific">Phrynosoma platyrhinos</name>
    <name type="common">Desert horned lizard</name>
    <dbReference type="NCBI Taxonomy" id="52577"/>
    <lineage>
        <taxon>Eukaryota</taxon>
        <taxon>Metazoa</taxon>
        <taxon>Chordata</taxon>
        <taxon>Craniata</taxon>
        <taxon>Vertebrata</taxon>
        <taxon>Euteleostomi</taxon>
        <taxon>Lepidosauria</taxon>
        <taxon>Squamata</taxon>
        <taxon>Bifurcata</taxon>
        <taxon>Unidentata</taxon>
        <taxon>Episquamata</taxon>
        <taxon>Toxicofera</taxon>
        <taxon>Iguania</taxon>
        <taxon>Phrynosomatidae</taxon>
        <taxon>Phrynosomatinae</taxon>
        <taxon>Phrynosoma</taxon>
    </lineage>
</organism>
<name>A0ABQ7SJ38_PHRPL</name>
<protein>
    <submittedName>
        <fullName evidence="2">Uncharacterized protein</fullName>
    </submittedName>
</protein>
<dbReference type="PANTHER" id="PTHR33538">
    <property type="entry name" value="PROTEIN GAMETE EXPRESSED 1"/>
    <property type="match status" value="1"/>
</dbReference>
<keyword evidence="3" id="KW-1185">Reference proteome</keyword>
<dbReference type="Proteomes" id="UP000826234">
    <property type="component" value="Unassembled WGS sequence"/>
</dbReference>
<feature type="region of interest" description="Disordered" evidence="1">
    <location>
        <begin position="1"/>
        <end position="20"/>
    </location>
</feature>
<evidence type="ECO:0000256" key="1">
    <source>
        <dbReference type="SAM" id="MobiDB-lite"/>
    </source>
</evidence>
<evidence type="ECO:0000313" key="2">
    <source>
        <dbReference type="EMBL" id="KAH0617370.1"/>
    </source>
</evidence>
<proteinExistence type="predicted"/>
<accession>A0ABQ7SJ38</accession>
<evidence type="ECO:0000313" key="3">
    <source>
        <dbReference type="Proteomes" id="UP000826234"/>
    </source>
</evidence>
<comment type="caution">
    <text evidence="2">The sequence shown here is derived from an EMBL/GenBank/DDBJ whole genome shotgun (WGS) entry which is preliminary data.</text>
</comment>
<dbReference type="EMBL" id="JAIPUX010005289">
    <property type="protein sequence ID" value="KAH0617370.1"/>
    <property type="molecule type" value="Genomic_DNA"/>
</dbReference>
<feature type="compositionally biased region" description="Basic and acidic residues" evidence="1">
    <location>
        <begin position="7"/>
        <end position="20"/>
    </location>
</feature>
<reference evidence="2 3" key="1">
    <citation type="journal article" date="2022" name="Gigascience">
        <title>A chromosome-level genome assembly and annotation of the desert horned lizard, Phrynosoma platyrhinos, provides insight into chromosomal rearrangements among reptiles.</title>
        <authorList>
            <person name="Koochekian N."/>
            <person name="Ascanio A."/>
            <person name="Farleigh K."/>
            <person name="Card D.C."/>
            <person name="Schield D.R."/>
            <person name="Castoe T.A."/>
            <person name="Jezkova T."/>
        </authorList>
    </citation>
    <scope>NUCLEOTIDE SEQUENCE [LARGE SCALE GENOMIC DNA]</scope>
    <source>
        <strain evidence="2">NK-2021</strain>
    </source>
</reference>
<gene>
    <name evidence="2" type="ORF">JD844_015455</name>
</gene>